<dbReference type="EMBL" id="PZJH01000001">
    <property type="protein sequence ID" value="RAK46833.1"/>
    <property type="molecule type" value="Genomic_DNA"/>
</dbReference>
<keyword evidence="4" id="KW-1185">Reference proteome</keyword>
<protein>
    <recommendedName>
        <fullName evidence="5">DUF2089 domain-containing protein</fullName>
    </recommendedName>
</protein>
<feature type="domain" description="DUF2089" evidence="1">
    <location>
        <begin position="13"/>
        <end position="58"/>
    </location>
</feature>
<dbReference type="AlphaFoldDB" id="A0A327ZWV5"/>
<dbReference type="RefSeq" id="WP_111715123.1">
    <property type="nucleotide sequence ID" value="NZ_JBHSSR010000001.1"/>
</dbReference>
<accession>A0A327ZWV5</accession>
<comment type="caution">
    <text evidence="3">The sequence shown here is derived from an EMBL/GenBank/DDBJ whole genome shotgun (WGS) entry which is preliminary data.</text>
</comment>
<evidence type="ECO:0000259" key="2">
    <source>
        <dbReference type="Pfam" id="PF22746"/>
    </source>
</evidence>
<evidence type="ECO:0000313" key="4">
    <source>
        <dbReference type="Proteomes" id="UP000249808"/>
    </source>
</evidence>
<feature type="domain" description="YvlB/LiaX N-terminal" evidence="2">
    <location>
        <begin position="69"/>
        <end position="97"/>
    </location>
</feature>
<name>A0A327ZWV5_9STAP</name>
<evidence type="ECO:0008006" key="5">
    <source>
        <dbReference type="Google" id="ProtNLM"/>
    </source>
</evidence>
<dbReference type="InterPro" id="IPR013324">
    <property type="entry name" value="RNA_pol_sigma_r3/r4-like"/>
</dbReference>
<evidence type="ECO:0000313" key="3">
    <source>
        <dbReference type="EMBL" id="RAK46833.1"/>
    </source>
</evidence>
<reference evidence="3 4" key="1">
    <citation type="journal article" date="2018" name="Front. Microbiol.">
        <title>Description and Comparative Genomics of Macrococcus caseolyticus subsp. hominis subsp. nov., Macrococcus goetzii sp. nov., Macrococcus epidermidis sp. nov., and Macrococcus bohemicus sp. nov., Novel Macrococci From Human Clinical Material With Virulence Potential and Suspected Uptake of Foreign DNA by Natural Transformation.</title>
        <authorList>
            <person name="Maslanova I."/>
            <person name="Wertheimer Z."/>
            <person name="Sedlacek I."/>
            <person name="Svec P."/>
            <person name="Indrakova A."/>
            <person name="Kovarovic V."/>
            <person name="Schumann P."/>
            <person name="Sproer C."/>
            <person name="Kralova S."/>
            <person name="Sedo O."/>
            <person name="Kristofova L."/>
            <person name="Vrbovska V."/>
            <person name="Fuzik T."/>
            <person name="Petras P."/>
            <person name="Zdrahal Z."/>
            <person name="Ruzickova V."/>
            <person name="Doskar J."/>
            <person name="Pantucek R."/>
        </authorList>
    </citation>
    <scope>NUCLEOTIDE SEQUENCE [LARGE SCALE GENOMIC DNA]</scope>
    <source>
        <strain evidence="3 4">01/688</strain>
    </source>
</reference>
<dbReference type="Pfam" id="PF22746">
    <property type="entry name" value="SHOCT-like_DUF2089-C"/>
    <property type="match status" value="1"/>
</dbReference>
<dbReference type="SUPFAM" id="SSF88659">
    <property type="entry name" value="Sigma3 and sigma4 domains of RNA polymerase sigma factors"/>
    <property type="match status" value="1"/>
</dbReference>
<dbReference type="Pfam" id="PF09862">
    <property type="entry name" value="DUF2089"/>
    <property type="match status" value="1"/>
</dbReference>
<proteinExistence type="predicted"/>
<organism evidence="3 4">
    <name type="scientific">Macrococcus epidermidis</name>
    <dbReference type="NCBI Taxonomy" id="1902580"/>
    <lineage>
        <taxon>Bacteria</taxon>
        <taxon>Bacillati</taxon>
        <taxon>Bacillota</taxon>
        <taxon>Bacilli</taxon>
        <taxon>Bacillales</taxon>
        <taxon>Staphylococcaceae</taxon>
        <taxon>Macrococcus</taxon>
    </lineage>
</organism>
<dbReference type="InterPro" id="IPR018658">
    <property type="entry name" value="DUF2089"/>
</dbReference>
<dbReference type="InterPro" id="IPR053959">
    <property type="entry name" value="YvlB/LiaX_N"/>
</dbReference>
<evidence type="ECO:0000259" key="1">
    <source>
        <dbReference type="Pfam" id="PF09862"/>
    </source>
</evidence>
<gene>
    <name evidence="3" type="ORF">BHU61_05065</name>
</gene>
<dbReference type="Proteomes" id="UP000249808">
    <property type="component" value="Unassembled WGS sequence"/>
</dbReference>
<sequence>MDRNEIPEWLLKLDKEDIEFMKNFVLESGSLKSIAKMYDVSYPTVRIRLNSLIQKIEIASKEDNSGLVSYIKSLAIDEKISLEEAKKLISLYNSEKEN</sequence>